<dbReference type="PANTHER" id="PTHR24148:SF73">
    <property type="entry name" value="HET DOMAIN PROTEIN (AFU_ORTHOLOGUE AFUA_8G01020)"/>
    <property type="match status" value="1"/>
</dbReference>
<feature type="domain" description="Heterokaryon incompatibility" evidence="1">
    <location>
        <begin position="72"/>
        <end position="167"/>
    </location>
</feature>
<gene>
    <name evidence="2" type="ORF">LTR77_010469</name>
</gene>
<accession>A0AAV9NVG6</accession>
<reference evidence="2 3" key="1">
    <citation type="submission" date="2023-08" db="EMBL/GenBank/DDBJ databases">
        <title>Black Yeasts Isolated from many extreme environments.</title>
        <authorList>
            <person name="Coleine C."/>
            <person name="Stajich J.E."/>
            <person name="Selbmann L."/>
        </authorList>
    </citation>
    <scope>NUCLEOTIDE SEQUENCE [LARGE SCALE GENOMIC DNA]</scope>
    <source>
        <strain evidence="2 3">CCFEE 5935</strain>
    </source>
</reference>
<evidence type="ECO:0000313" key="3">
    <source>
        <dbReference type="Proteomes" id="UP001337655"/>
    </source>
</evidence>
<comment type="caution">
    <text evidence="2">The sequence shown here is derived from an EMBL/GenBank/DDBJ whole genome shotgun (WGS) entry which is preliminary data.</text>
</comment>
<dbReference type="PANTHER" id="PTHR24148">
    <property type="entry name" value="ANKYRIN REPEAT DOMAIN-CONTAINING PROTEIN 39 HOMOLOG-RELATED"/>
    <property type="match status" value="1"/>
</dbReference>
<dbReference type="InterPro" id="IPR010730">
    <property type="entry name" value="HET"/>
</dbReference>
<evidence type="ECO:0000313" key="2">
    <source>
        <dbReference type="EMBL" id="KAK5163795.1"/>
    </source>
</evidence>
<protein>
    <recommendedName>
        <fullName evidence="1">Heterokaryon incompatibility domain-containing protein</fullName>
    </recommendedName>
</protein>
<dbReference type="GeneID" id="89931796"/>
<dbReference type="Pfam" id="PF06985">
    <property type="entry name" value="HET"/>
    <property type="match status" value="1"/>
</dbReference>
<proteinExistence type="predicted"/>
<dbReference type="AlphaFoldDB" id="A0AAV9NVG6"/>
<dbReference type="InterPro" id="IPR052895">
    <property type="entry name" value="HetReg/Transcr_Mod"/>
</dbReference>
<sequence>MASKYVYDPVDSEHGFCRVLELYLGEFDDDLVIELKDVALEAEDSPRYEALSYTWGTEPATKKVYIKPPGLDALCINQQDIQERGEQVQLMPLIYGYCDHLWVWLGIERDDSSFILEQLRSVSTLEDQERRQVIDGWFGPVYAGRHHRAFKALLGRPWFERTWVQQEIYLAEDATVVCGKETVEWKAFDVTSTAVLDGYIWDPEDAETSWWNSRYDLLYYLRKGPRVIGLRKLLEGTMKTLCSDPRDKVFSVLGMLDQTESRILDALKPDYSIDVAALYKRACVTVLTNQSSLGGLGHLIMLRDCNRIAEATDIPTWVVDWSKPPIEINTIVWQYADAWCSTGEPAVHAESDVLPTRGVICDVISHVQCFEQLHHESAASVLQSIDSHFLNADGKSTRDASLSATVLCITQGQVSEHEGDIGSRFSISALRESFNAIISRSRDPDESRSPNTYGPDEWLTACLVVNLEHRGLSKTASGRMGLTSFHTEVGDVVALLLGLEAVTVLRPQTGGTYKVVGIAFVHGLNWGEGLLGPLPDTK</sequence>
<name>A0AAV9NVG6_9PEZI</name>
<evidence type="ECO:0000259" key="1">
    <source>
        <dbReference type="Pfam" id="PF06985"/>
    </source>
</evidence>
<dbReference type="EMBL" id="JAVRRT010000023">
    <property type="protein sequence ID" value="KAK5163795.1"/>
    <property type="molecule type" value="Genomic_DNA"/>
</dbReference>
<organism evidence="2 3">
    <name type="scientific">Saxophila tyrrhenica</name>
    <dbReference type="NCBI Taxonomy" id="1690608"/>
    <lineage>
        <taxon>Eukaryota</taxon>
        <taxon>Fungi</taxon>
        <taxon>Dikarya</taxon>
        <taxon>Ascomycota</taxon>
        <taxon>Pezizomycotina</taxon>
        <taxon>Dothideomycetes</taxon>
        <taxon>Dothideomycetidae</taxon>
        <taxon>Mycosphaerellales</taxon>
        <taxon>Extremaceae</taxon>
        <taxon>Saxophila</taxon>
    </lineage>
</organism>
<keyword evidence="3" id="KW-1185">Reference proteome</keyword>
<dbReference type="Proteomes" id="UP001337655">
    <property type="component" value="Unassembled WGS sequence"/>
</dbReference>
<dbReference type="RefSeq" id="XP_064654197.1">
    <property type="nucleotide sequence ID" value="XM_064807688.1"/>
</dbReference>